<dbReference type="PANTHER" id="PTHR21198">
    <property type="entry name" value="GLUTAMATE RACEMASE"/>
    <property type="match status" value="1"/>
</dbReference>
<sequence>MVKIAVFDSGLGSLSIIQAIQKLFKAEIIYFADQQNYPYGKKSQTQLRKIIHKSIKLMQERFSPDIIVVASNTPSLMLNLATRKIIDVKPPLKYAQKISKSKQIAILATKSAIKSKGLIQYIKKNNFPKSFRIFKINCSDLIELVESGKFLTNKKYCKKIIKKTLQQILSQQSIDIVTLSSTHLPFLKSLLEKEYTDLQFIDSGDIIAQKIYTKIKNKQSKRNSLKIFASGDVKIFQRKLSRIGIKNKVNSLSI</sequence>
<dbReference type="InterPro" id="IPR001920">
    <property type="entry name" value="Asp/Glu_race"/>
</dbReference>
<dbReference type="AlphaFoldDB" id="A0A7K4MJG8"/>
<dbReference type="Proteomes" id="UP000568446">
    <property type="component" value="Unassembled WGS sequence"/>
</dbReference>
<evidence type="ECO:0000313" key="3">
    <source>
        <dbReference type="Proteomes" id="UP000568446"/>
    </source>
</evidence>
<proteinExistence type="predicted"/>
<organism evidence="2 3">
    <name type="scientific">Marine Group I thaumarchaeote</name>
    <dbReference type="NCBI Taxonomy" id="2511932"/>
    <lineage>
        <taxon>Archaea</taxon>
        <taxon>Nitrososphaerota</taxon>
        <taxon>Marine Group I</taxon>
    </lineage>
</organism>
<comment type="caution">
    <text evidence="2">The sequence shown here is derived from an EMBL/GenBank/DDBJ whole genome shotgun (WGS) entry which is preliminary data.</text>
</comment>
<reference evidence="2 3" key="1">
    <citation type="journal article" date="2019" name="Environ. Microbiol.">
        <title>Genomics insights into ecotype formation of ammonia-oxidizing archaea in the deep ocean.</title>
        <authorList>
            <person name="Wang Y."/>
            <person name="Huang J.M."/>
            <person name="Cui G.J."/>
            <person name="Nunoura T."/>
            <person name="Takaki Y."/>
            <person name="Li W.L."/>
            <person name="Li J."/>
            <person name="Gao Z.M."/>
            <person name="Takai K."/>
            <person name="Zhang A.Q."/>
            <person name="Stepanauskas R."/>
        </authorList>
    </citation>
    <scope>NUCLEOTIDE SEQUENCE [LARGE SCALE GENOMIC DNA]</scope>
    <source>
        <strain evidence="2 3">C4</strain>
    </source>
</reference>
<protein>
    <submittedName>
        <fullName evidence="2">Aspartate/glutamate racemase family protein</fullName>
    </submittedName>
</protein>
<accession>A0A7K4MJG8</accession>
<dbReference type="PANTHER" id="PTHR21198:SF3">
    <property type="entry name" value="GLUTAMATE RACEMASE"/>
    <property type="match status" value="1"/>
</dbReference>
<dbReference type="EMBL" id="JACATK010000001">
    <property type="protein sequence ID" value="NWJ29347.1"/>
    <property type="molecule type" value="Genomic_DNA"/>
</dbReference>
<dbReference type="Gene3D" id="3.40.50.1860">
    <property type="match status" value="2"/>
</dbReference>
<gene>
    <name evidence="2" type="ORF">HX850_00265</name>
</gene>
<evidence type="ECO:0000313" key="2">
    <source>
        <dbReference type="EMBL" id="NWJ29347.1"/>
    </source>
</evidence>
<dbReference type="SUPFAM" id="SSF53681">
    <property type="entry name" value="Aspartate/glutamate racemase"/>
    <property type="match status" value="2"/>
</dbReference>
<evidence type="ECO:0000256" key="1">
    <source>
        <dbReference type="ARBA" id="ARBA00023235"/>
    </source>
</evidence>
<keyword evidence="1" id="KW-0413">Isomerase</keyword>
<dbReference type="GO" id="GO:0016855">
    <property type="term" value="F:racemase and epimerase activity, acting on amino acids and derivatives"/>
    <property type="evidence" value="ECO:0007669"/>
    <property type="project" value="InterPro"/>
</dbReference>
<name>A0A7K4MJG8_9ARCH</name>